<dbReference type="SUPFAM" id="SSF50729">
    <property type="entry name" value="PH domain-like"/>
    <property type="match status" value="1"/>
</dbReference>
<feature type="domain" description="PID" evidence="2">
    <location>
        <begin position="39"/>
        <end position="172"/>
    </location>
</feature>
<proteinExistence type="predicted"/>
<sequence length="634" mass="67765">MPVRLKNRYNPVEDAAAGAGGDPRGPLHNEEAFQHGILFQAKYIGSLDVPRPNSRVEIVAAMRRIRYEFKAKNIKKKKVNIVVSVDGVKVILRKKPKRKEWTWDEGKMVVMHDPVYRIFYVSHDSQDLKIFSYIARDGTNNSFRCNVFKSKKKTQAMRVVRTVGQAFEVCHKLSLQHALQNADGQADGASNNSAEDPPLEGFPIAGPTMADGESAPVASIEGTCTCGTGGGAPDLPLALADLGPPTSALKLKDRSGQENENGALRPATAQPLGSPASPCSSASVAPLASQHCLQLLQHQLLQQQQQTQVAVAQMQLLKDQLSAETTARIEAQARVRQLLLTNRDLLQHVSLLVRQLKELEIKVQLRHPVDRSLQNLSLAQSLSLNLKNHYSLEINLPSTSTPASALGSPVAARGTSGSYLTLANLEKGSGLPNGTEAAEEGLAVLEGSGGYRRVEGSEAVDGAVPNGTACQKGGDRDTPVKEERSQPFIPKLNPPPPTLRRRSSKTTSPCLEAEPAAPGTGAISNPGTSSLTKVTLSSLTSSESESRTPQGGGGGHLSCCPEPRGHLSQEQAVEVGRRVLAKSLWGHSEKGLVGNPAGSLDISWPFSSGSNETRLHISLSEDELDKTGACVARA</sequence>
<name>A0A6J0TL59_9SAUR</name>
<dbReference type="PROSITE" id="PS01179">
    <property type="entry name" value="PID"/>
    <property type="match status" value="1"/>
</dbReference>
<evidence type="ECO:0000256" key="1">
    <source>
        <dbReference type="SAM" id="MobiDB-lite"/>
    </source>
</evidence>
<dbReference type="Proteomes" id="UP001652642">
    <property type="component" value="Chromosome Z"/>
</dbReference>
<evidence type="ECO:0000313" key="3">
    <source>
        <dbReference type="Proteomes" id="UP001652642"/>
    </source>
</evidence>
<dbReference type="InterPro" id="IPR051133">
    <property type="entry name" value="Adapter_Engulfment-Domain"/>
</dbReference>
<dbReference type="SMART" id="SM00462">
    <property type="entry name" value="PTB"/>
    <property type="match status" value="1"/>
</dbReference>
<dbReference type="PANTHER" id="PTHR11232">
    <property type="entry name" value="PHOSPHOTYROSINE INTERACTION DOMAIN-CONTAINING FAMILY MEMBER"/>
    <property type="match status" value="1"/>
</dbReference>
<dbReference type="Gene3D" id="2.30.29.30">
    <property type="entry name" value="Pleckstrin-homology domain (PH domain)/Phosphotyrosine-binding domain (PTB)"/>
    <property type="match status" value="1"/>
</dbReference>
<dbReference type="GeneID" id="110078806"/>
<dbReference type="InterPro" id="IPR011993">
    <property type="entry name" value="PH-like_dom_sf"/>
</dbReference>
<dbReference type="CDD" id="cd01270">
    <property type="entry name" value="PTB_CAPON-like"/>
    <property type="match status" value="1"/>
</dbReference>
<dbReference type="OrthoDB" id="10030336at2759"/>
<dbReference type="InterPro" id="IPR006020">
    <property type="entry name" value="PTB/PI_dom"/>
</dbReference>
<organism evidence="3 4">
    <name type="scientific">Pogona vitticeps</name>
    <name type="common">central bearded dragon</name>
    <dbReference type="NCBI Taxonomy" id="103695"/>
    <lineage>
        <taxon>Eukaryota</taxon>
        <taxon>Metazoa</taxon>
        <taxon>Chordata</taxon>
        <taxon>Craniata</taxon>
        <taxon>Vertebrata</taxon>
        <taxon>Euteleostomi</taxon>
        <taxon>Lepidosauria</taxon>
        <taxon>Squamata</taxon>
        <taxon>Bifurcata</taxon>
        <taxon>Unidentata</taxon>
        <taxon>Episquamata</taxon>
        <taxon>Toxicofera</taxon>
        <taxon>Iguania</taxon>
        <taxon>Acrodonta</taxon>
        <taxon>Agamidae</taxon>
        <taxon>Amphibolurinae</taxon>
        <taxon>Pogona</taxon>
    </lineage>
</organism>
<feature type="region of interest" description="Disordered" evidence="1">
    <location>
        <begin position="1"/>
        <end position="24"/>
    </location>
</feature>
<dbReference type="AlphaFoldDB" id="A0A6J0TL59"/>
<gene>
    <name evidence="4" type="primary">LOC110078806</name>
</gene>
<evidence type="ECO:0000313" key="4">
    <source>
        <dbReference type="RefSeq" id="XP_020648967.2"/>
    </source>
</evidence>
<dbReference type="PANTHER" id="PTHR11232:SF80">
    <property type="entry name" value="CARBOXYL-TERMINAL PDZ LIGAND OF NEURONAL NITRIC OXIDE SYNTHASE PROTEIN ISOFORM X1"/>
    <property type="match status" value="1"/>
</dbReference>
<keyword evidence="3" id="KW-1185">Reference proteome</keyword>
<dbReference type="FunCoup" id="A0A6J0TL59">
    <property type="interactions" value="14"/>
</dbReference>
<feature type="compositionally biased region" description="Polar residues" evidence="1">
    <location>
        <begin position="181"/>
        <end position="194"/>
    </location>
</feature>
<dbReference type="KEGG" id="pvt:110078806"/>
<dbReference type="InParanoid" id="A0A6J0TL59"/>
<feature type="region of interest" description="Disordered" evidence="1">
    <location>
        <begin position="181"/>
        <end position="214"/>
    </location>
</feature>
<feature type="region of interest" description="Disordered" evidence="1">
    <location>
        <begin position="237"/>
        <end position="277"/>
    </location>
</feature>
<protein>
    <submittedName>
        <fullName evidence="4">Carboxyl-terminal PDZ ligand of neuronal nitric oxide synthase protein-like</fullName>
    </submittedName>
</protein>
<accession>A0A6J0TL59</accession>
<evidence type="ECO:0000259" key="2">
    <source>
        <dbReference type="PROSITE" id="PS01179"/>
    </source>
</evidence>
<reference evidence="4" key="1">
    <citation type="submission" date="2025-08" db="UniProtKB">
        <authorList>
            <consortium name="RefSeq"/>
        </authorList>
    </citation>
    <scope>IDENTIFICATION</scope>
</reference>
<feature type="region of interest" description="Disordered" evidence="1">
    <location>
        <begin position="458"/>
        <end position="564"/>
    </location>
</feature>
<feature type="compositionally biased region" description="Low complexity" evidence="1">
    <location>
        <begin position="528"/>
        <end position="543"/>
    </location>
</feature>
<dbReference type="GO" id="GO:0050998">
    <property type="term" value="F:nitric-oxide synthase binding"/>
    <property type="evidence" value="ECO:0007669"/>
    <property type="project" value="TreeGrafter"/>
</dbReference>
<dbReference type="Pfam" id="PF00640">
    <property type="entry name" value="PID"/>
    <property type="match status" value="1"/>
</dbReference>
<dbReference type="RefSeq" id="XP_020648967.2">
    <property type="nucleotide sequence ID" value="XM_020793308.2"/>
</dbReference>
<feature type="compositionally biased region" description="Basic and acidic residues" evidence="1">
    <location>
        <begin position="473"/>
        <end position="485"/>
    </location>
</feature>